<dbReference type="HAMAP" id="MF_00074">
    <property type="entry name" value="16SrRNA_methyltr_G"/>
    <property type="match status" value="1"/>
</dbReference>
<dbReference type="EMBL" id="LKHP01000019">
    <property type="protein sequence ID" value="KRQ85950.1"/>
    <property type="molecule type" value="Genomic_DNA"/>
</dbReference>
<reference evidence="7 8" key="1">
    <citation type="submission" date="2015-09" db="EMBL/GenBank/DDBJ databases">
        <title>Draft genome sequence of a Caloramator mitchellensis, a moderate thermophile from the Great Artesian Basin of Australia.</title>
        <authorList>
            <person name="Patel B.K."/>
        </authorList>
    </citation>
    <scope>NUCLEOTIDE SEQUENCE [LARGE SCALE GENOMIC DNA]</scope>
    <source>
        <strain evidence="7 8">VF08</strain>
    </source>
</reference>
<dbReference type="Proteomes" id="UP000052015">
    <property type="component" value="Unassembled WGS sequence"/>
</dbReference>
<protein>
    <recommendedName>
        <fullName evidence="6">Ribosomal RNA small subunit methyltransferase G</fullName>
        <ecNumber evidence="6">2.1.1.-</ecNumber>
    </recommendedName>
    <alternativeName>
        <fullName evidence="6">16S rRNA 7-methylguanosine methyltransferase</fullName>
        <shortName evidence="6">16S rRNA m7G methyltransferase</shortName>
    </alternativeName>
</protein>
<dbReference type="GO" id="GO:0070043">
    <property type="term" value="F:rRNA (guanine-N7-)-methyltransferase activity"/>
    <property type="evidence" value="ECO:0007669"/>
    <property type="project" value="UniProtKB-UniRule"/>
</dbReference>
<dbReference type="RefSeq" id="WP_057979535.1">
    <property type="nucleotide sequence ID" value="NZ_LKHP01000019.1"/>
</dbReference>
<evidence type="ECO:0000313" key="8">
    <source>
        <dbReference type="Proteomes" id="UP000052015"/>
    </source>
</evidence>
<feature type="binding site" evidence="6">
    <location>
        <begin position="128"/>
        <end position="129"/>
    </location>
    <ligand>
        <name>S-adenosyl-L-methionine</name>
        <dbReference type="ChEBI" id="CHEBI:59789"/>
    </ligand>
</feature>
<dbReference type="Pfam" id="PF02527">
    <property type="entry name" value="GidB"/>
    <property type="match status" value="1"/>
</dbReference>
<comment type="caution">
    <text evidence="7">The sequence shown here is derived from an EMBL/GenBank/DDBJ whole genome shotgun (WGS) entry which is preliminary data.</text>
</comment>
<evidence type="ECO:0000313" key="7">
    <source>
        <dbReference type="EMBL" id="KRQ85950.1"/>
    </source>
</evidence>
<evidence type="ECO:0000256" key="5">
    <source>
        <dbReference type="ARBA" id="ARBA00022691"/>
    </source>
</evidence>
<comment type="similarity">
    <text evidence="6">Belongs to the methyltransferase superfamily. RNA methyltransferase RsmG family.</text>
</comment>
<keyword evidence="3 6" id="KW-0489">Methyltransferase</keyword>
<dbReference type="PANTHER" id="PTHR31760:SF0">
    <property type="entry name" value="S-ADENOSYL-L-METHIONINE-DEPENDENT METHYLTRANSFERASES SUPERFAMILY PROTEIN"/>
    <property type="match status" value="1"/>
</dbReference>
<keyword evidence="5 6" id="KW-0949">S-adenosyl-L-methionine</keyword>
<evidence type="ECO:0000256" key="6">
    <source>
        <dbReference type="HAMAP-Rule" id="MF_00074"/>
    </source>
</evidence>
<feature type="binding site" evidence="6">
    <location>
        <position position="77"/>
    </location>
    <ligand>
        <name>S-adenosyl-L-methionine</name>
        <dbReference type="ChEBI" id="CHEBI:59789"/>
    </ligand>
</feature>
<proteinExistence type="inferred from homology"/>
<evidence type="ECO:0000256" key="1">
    <source>
        <dbReference type="ARBA" id="ARBA00022490"/>
    </source>
</evidence>
<dbReference type="FunFam" id="3.40.50.150:FF:000041">
    <property type="entry name" value="Ribosomal RNA small subunit methyltransferase G"/>
    <property type="match status" value="1"/>
</dbReference>
<keyword evidence="4 6" id="KW-0808">Transferase</keyword>
<comment type="subcellular location">
    <subcellularLocation>
        <location evidence="6">Cytoplasm</location>
    </subcellularLocation>
</comment>
<keyword evidence="8" id="KW-1185">Reference proteome</keyword>
<name>A0A0R3JXM5_CALMK</name>
<dbReference type="STRING" id="908809.ABG79_02254"/>
<evidence type="ECO:0000256" key="3">
    <source>
        <dbReference type="ARBA" id="ARBA00022603"/>
    </source>
</evidence>
<feature type="binding site" evidence="6">
    <location>
        <position position="147"/>
    </location>
    <ligand>
        <name>S-adenosyl-L-methionine</name>
        <dbReference type="ChEBI" id="CHEBI:59789"/>
    </ligand>
</feature>
<dbReference type="CDD" id="cd02440">
    <property type="entry name" value="AdoMet_MTases"/>
    <property type="match status" value="1"/>
</dbReference>
<organism evidence="7 8">
    <name type="scientific">Caloramator mitchellensis</name>
    <dbReference type="NCBI Taxonomy" id="908809"/>
    <lineage>
        <taxon>Bacteria</taxon>
        <taxon>Bacillati</taxon>
        <taxon>Bacillota</taxon>
        <taxon>Clostridia</taxon>
        <taxon>Eubacteriales</taxon>
        <taxon>Clostridiaceae</taxon>
        <taxon>Caloramator</taxon>
    </lineage>
</organism>
<dbReference type="PANTHER" id="PTHR31760">
    <property type="entry name" value="S-ADENOSYL-L-METHIONINE-DEPENDENT METHYLTRANSFERASES SUPERFAMILY PROTEIN"/>
    <property type="match status" value="1"/>
</dbReference>
<dbReference type="GO" id="GO:0005829">
    <property type="term" value="C:cytosol"/>
    <property type="evidence" value="ECO:0007669"/>
    <property type="project" value="TreeGrafter"/>
</dbReference>
<dbReference type="InterPro" id="IPR003682">
    <property type="entry name" value="rRNA_ssu_MeTfrase_G"/>
</dbReference>
<comment type="caution">
    <text evidence="6">Lacks conserved residue(s) required for the propagation of feature annotation.</text>
</comment>
<dbReference type="InterPro" id="IPR029063">
    <property type="entry name" value="SAM-dependent_MTases_sf"/>
</dbReference>
<accession>A0A0R3JXM5</accession>
<comment type="function">
    <text evidence="6">Specifically methylates the N7 position of a guanine in 16S rRNA.</text>
</comment>
<keyword evidence="1 6" id="KW-0963">Cytoplasm</keyword>
<dbReference type="PATRIC" id="fig|908809.3.peg.2240"/>
<dbReference type="AlphaFoldDB" id="A0A0R3JXM5"/>
<keyword evidence="2 6" id="KW-0698">rRNA processing</keyword>
<gene>
    <name evidence="6 7" type="primary">rsmG</name>
    <name evidence="7" type="ORF">ABG79_02254</name>
</gene>
<feature type="binding site" evidence="6">
    <location>
        <position position="82"/>
    </location>
    <ligand>
        <name>S-adenosyl-L-methionine</name>
        <dbReference type="ChEBI" id="CHEBI:59789"/>
    </ligand>
</feature>
<dbReference type="NCBIfam" id="TIGR00138">
    <property type="entry name" value="rsmG_gidB"/>
    <property type="match status" value="1"/>
</dbReference>
<dbReference type="PIRSF" id="PIRSF003078">
    <property type="entry name" value="GidB"/>
    <property type="match status" value="1"/>
</dbReference>
<sequence>MMREILIIGARNYGIELDEEKVEKFLKYMELLKSWNEKINLTAITDDIEIIKKHFLDSISIVKSNLIKDDASIIDVGTGAGFPGIPIKIIKPNTKVVLLDSLQKRVNFLNEVIKELNLKGIEAVHSRAEDAAKSEKYREKFDISTARAVAHMSILSEYCIPFVKVNGHFIALKGPTVDEEINESRNAIGTLGGKLKSIIETTIPEYDVNHKLIIVEKIKETDKKYPRKPSQIEKKPIK</sequence>
<evidence type="ECO:0000256" key="4">
    <source>
        <dbReference type="ARBA" id="ARBA00022679"/>
    </source>
</evidence>
<dbReference type="EC" id="2.1.1.-" evidence="6"/>
<dbReference type="OrthoDB" id="9808773at2"/>
<dbReference type="SUPFAM" id="SSF53335">
    <property type="entry name" value="S-adenosyl-L-methionine-dependent methyltransferases"/>
    <property type="match status" value="1"/>
</dbReference>
<evidence type="ECO:0000256" key="2">
    <source>
        <dbReference type="ARBA" id="ARBA00022552"/>
    </source>
</evidence>
<dbReference type="Gene3D" id="3.40.50.150">
    <property type="entry name" value="Vaccinia Virus protein VP39"/>
    <property type="match status" value="1"/>
</dbReference>